<dbReference type="Proteomes" id="UP000008367">
    <property type="component" value="Unassembled WGS sequence"/>
</dbReference>
<reference evidence="1 2" key="1">
    <citation type="submission" date="2012-10" db="EMBL/GenBank/DDBJ databases">
        <title>Genome sequence of Vibrio Cholerae HENC-02.</title>
        <authorList>
            <person name="Eppinger M."/>
            <person name="Hasan N.A."/>
            <person name="Sengamalay N."/>
            <person name="Hine E."/>
            <person name="Su Q."/>
            <person name="Daugherty S.C."/>
            <person name="Young S."/>
            <person name="Sadzewicz L."/>
            <person name="Tallon L."/>
            <person name="Cebula T.A."/>
            <person name="Ravel J."/>
            <person name="Colwell R.R."/>
        </authorList>
    </citation>
    <scope>NUCLEOTIDE SEQUENCE [LARGE SCALE GENOMIC DNA]</scope>
    <source>
        <strain evidence="1 2">HENC-02</strain>
    </source>
</reference>
<comment type="caution">
    <text evidence="1">The sequence shown here is derived from an EMBL/GenBank/DDBJ whole genome shotgun (WGS) entry which is preliminary data.</text>
</comment>
<gene>
    <name evidence="1" type="ORF">VCHENC02_5027B</name>
</gene>
<dbReference type="EMBL" id="AJSR01002222">
    <property type="protein sequence ID" value="EKM29138.1"/>
    <property type="molecule type" value="Genomic_DNA"/>
</dbReference>
<feature type="non-terminal residue" evidence="1">
    <location>
        <position position="1"/>
    </location>
</feature>
<protein>
    <submittedName>
        <fullName evidence="1">Uncharacterized protein</fullName>
    </submittedName>
</protein>
<name>A0A454CRW0_VIBHA</name>
<proteinExistence type="predicted"/>
<evidence type="ECO:0000313" key="1">
    <source>
        <dbReference type="EMBL" id="EKM29138.1"/>
    </source>
</evidence>
<evidence type="ECO:0000313" key="2">
    <source>
        <dbReference type="Proteomes" id="UP000008367"/>
    </source>
</evidence>
<sequence>FERSKSMVLRRPTTPL</sequence>
<accession>A0A454CRW0</accession>
<organism evidence="1 2">
    <name type="scientific">Vibrio harveyi</name>
    <name type="common">Beneckea harveyi</name>
    <dbReference type="NCBI Taxonomy" id="669"/>
    <lineage>
        <taxon>Bacteria</taxon>
        <taxon>Pseudomonadati</taxon>
        <taxon>Pseudomonadota</taxon>
        <taxon>Gammaproteobacteria</taxon>
        <taxon>Vibrionales</taxon>
        <taxon>Vibrionaceae</taxon>
        <taxon>Vibrio</taxon>
    </lineage>
</organism>
<dbReference type="AlphaFoldDB" id="A0A454CRW0"/>